<dbReference type="Gene3D" id="1.20.120.520">
    <property type="entry name" value="nmb1532 protein domain like"/>
    <property type="match status" value="1"/>
</dbReference>
<name>A0A644XPK9_9ZZZZ</name>
<feature type="domain" description="Hemerythrin-like" evidence="1">
    <location>
        <begin position="4"/>
        <end position="136"/>
    </location>
</feature>
<protein>
    <recommendedName>
        <fullName evidence="1">Hemerythrin-like domain-containing protein</fullName>
    </recommendedName>
</protein>
<proteinExistence type="predicted"/>
<dbReference type="PANTHER" id="PTHR39966">
    <property type="entry name" value="BLL2471 PROTEIN-RELATED"/>
    <property type="match status" value="1"/>
</dbReference>
<dbReference type="GO" id="GO:0005886">
    <property type="term" value="C:plasma membrane"/>
    <property type="evidence" value="ECO:0007669"/>
    <property type="project" value="TreeGrafter"/>
</dbReference>
<dbReference type="PANTHER" id="PTHR39966:SF1">
    <property type="entry name" value="HEMERYTHRIN-LIKE DOMAIN-CONTAINING PROTEIN"/>
    <property type="match status" value="1"/>
</dbReference>
<organism evidence="2">
    <name type="scientific">bioreactor metagenome</name>
    <dbReference type="NCBI Taxonomy" id="1076179"/>
    <lineage>
        <taxon>unclassified sequences</taxon>
        <taxon>metagenomes</taxon>
        <taxon>ecological metagenomes</taxon>
    </lineage>
</organism>
<sequence length="180" mass="20240">MKTATQNLEHDHVYILQLTEIMQAMVEKEVNNIAHFELVVNLIRRFADGIHHAKEEDLLFPKMGEKGFSPVQGPVAVMLSEHVQGRNYVQGMIDGIEMLRQDDSEGLEVIYDNMDGYAELLQNHIAKENGVLFRMADQVLSDDEQSSLLIQFDEVEAEATGEFSTASSIAKITELAALYL</sequence>
<evidence type="ECO:0000313" key="2">
    <source>
        <dbReference type="EMBL" id="MPM18142.1"/>
    </source>
</evidence>
<comment type="caution">
    <text evidence="2">The sequence shown here is derived from an EMBL/GenBank/DDBJ whole genome shotgun (WGS) entry which is preliminary data.</text>
</comment>
<gene>
    <name evidence="2" type="ORF">SDC9_64548</name>
</gene>
<dbReference type="Pfam" id="PF01814">
    <property type="entry name" value="Hemerythrin"/>
    <property type="match status" value="1"/>
</dbReference>
<dbReference type="AlphaFoldDB" id="A0A644XPK9"/>
<dbReference type="InterPro" id="IPR012312">
    <property type="entry name" value="Hemerythrin-like"/>
</dbReference>
<evidence type="ECO:0000259" key="1">
    <source>
        <dbReference type="Pfam" id="PF01814"/>
    </source>
</evidence>
<dbReference type="EMBL" id="VSSQ01002927">
    <property type="protein sequence ID" value="MPM18142.1"/>
    <property type="molecule type" value="Genomic_DNA"/>
</dbReference>
<accession>A0A644XPK9</accession>
<reference evidence="2" key="1">
    <citation type="submission" date="2019-08" db="EMBL/GenBank/DDBJ databases">
        <authorList>
            <person name="Kucharzyk K."/>
            <person name="Murdoch R.W."/>
            <person name="Higgins S."/>
            <person name="Loffler F."/>
        </authorList>
    </citation>
    <scope>NUCLEOTIDE SEQUENCE</scope>
</reference>